<feature type="transmembrane region" description="Helical" evidence="5">
    <location>
        <begin position="238"/>
        <end position="254"/>
    </location>
</feature>
<evidence type="ECO:0000256" key="4">
    <source>
        <dbReference type="ARBA" id="ARBA00023136"/>
    </source>
</evidence>
<protein>
    <submittedName>
        <fullName evidence="7">Ligase</fullName>
    </submittedName>
</protein>
<keyword evidence="7" id="KW-0436">Ligase</keyword>
<dbReference type="RefSeq" id="WP_034892428.1">
    <property type="nucleotide sequence ID" value="NZ_JRUQ01000035.1"/>
</dbReference>
<dbReference type="Pfam" id="PF04932">
    <property type="entry name" value="Wzy_C"/>
    <property type="match status" value="1"/>
</dbReference>
<evidence type="ECO:0000256" key="5">
    <source>
        <dbReference type="SAM" id="Phobius"/>
    </source>
</evidence>
<keyword evidence="4 5" id="KW-0472">Membrane</keyword>
<evidence type="ECO:0000259" key="6">
    <source>
        <dbReference type="Pfam" id="PF04932"/>
    </source>
</evidence>
<comment type="caution">
    <text evidence="7">The sequence shown here is derived from an EMBL/GenBank/DDBJ whole genome shotgun (WGS) entry which is preliminary data.</text>
</comment>
<feature type="domain" description="O-antigen ligase-related" evidence="6">
    <location>
        <begin position="203"/>
        <end position="351"/>
    </location>
</feature>
<feature type="transmembrane region" description="Helical" evidence="5">
    <location>
        <begin position="68"/>
        <end position="84"/>
    </location>
</feature>
<comment type="subcellular location">
    <subcellularLocation>
        <location evidence="1">Membrane</location>
        <topology evidence="1">Multi-pass membrane protein</topology>
    </subcellularLocation>
</comment>
<dbReference type="AlphaFoldDB" id="A0A0A3Z6Z8"/>
<accession>A0A0A3Z6Z8</accession>
<feature type="transmembrane region" description="Helical" evidence="5">
    <location>
        <begin position="104"/>
        <end position="121"/>
    </location>
</feature>
<evidence type="ECO:0000256" key="2">
    <source>
        <dbReference type="ARBA" id="ARBA00022692"/>
    </source>
</evidence>
<dbReference type="EMBL" id="JRUQ01000035">
    <property type="protein sequence ID" value="KGT93494.1"/>
    <property type="molecule type" value="Genomic_DNA"/>
</dbReference>
<dbReference type="PANTHER" id="PTHR37422:SF17">
    <property type="entry name" value="O-ANTIGEN LIGASE"/>
    <property type="match status" value="1"/>
</dbReference>
<dbReference type="Proteomes" id="UP000030351">
    <property type="component" value="Unassembled WGS sequence"/>
</dbReference>
<feature type="transmembrane region" description="Helical" evidence="5">
    <location>
        <begin position="168"/>
        <end position="187"/>
    </location>
</feature>
<dbReference type="InterPro" id="IPR051533">
    <property type="entry name" value="WaaL-like"/>
</dbReference>
<evidence type="ECO:0000256" key="3">
    <source>
        <dbReference type="ARBA" id="ARBA00022989"/>
    </source>
</evidence>
<dbReference type="PANTHER" id="PTHR37422">
    <property type="entry name" value="TEICHURONIC ACID BIOSYNTHESIS PROTEIN TUAE"/>
    <property type="match status" value="1"/>
</dbReference>
<organism evidence="7 8">
    <name type="scientific">Erwinia typographi</name>
    <dbReference type="NCBI Taxonomy" id="371042"/>
    <lineage>
        <taxon>Bacteria</taxon>
        <taxon>Pseudomonadati</taxon>
        <taxon>Pseudomonadota</taxon>
        <taxon>Gammaproteobacteria</taxon>
        <taxon>Enterobacterales</taxon>
        <taxon>Erwiniaceae</taxon>
        <taxon>Erwinia</taxon>
    </lineage>
</organism>
<proteinExistence type="predicted"/>
<dbReference type="eggNOG" id="COG3307">
    <property type="taxonomic scope" value="Bacteria"/>
</dbReference>
<evidence type="ECO:0000313" key="8">
    <source>
        <dbReference type="Proteomes" id="UP000030351"/>
    </source>
</evidence>
<gene>
    <name evidence="7" type="ORF">NG99_11360</name>
</gene>
<evidence type="ECO:0000256" key="1">
    <source>
        <dbReference type="ARBA" id="ARBA00004141"/>
    </source>
</evidence>
<feature type="transmembrane region" description="Helical" evidence="5">
    <location>
        <begin position="340"/>
        <end position="361"/>
    </location>
</feature>
<name>A0A0A3Z6Z8_9GAMM</name>
<dbReference type="OrthoDB" id="6502028at2"/>
<dbReference type="GO" id="GO:0016020">
    <property type="term" value="C:membrane"/>
    <property type="evidence" value="ECO:0007669"/>
    <property type="project" value="UniProtKB-SubCell"/>
</dbReference>
<evidence type="ECO:0000313" key="7">
    <source>
        <dbReference type="EMBL" id="KGT93494.1"/>
    </source>
</evidence>
<feature type="transmembrane region" description="Helical" evidence="5">
    <location>
        <begin position="216"/>
        <end position="231"/>
    </location>
</feature>
<feature type="transmembrane region" description="Helical" evidence="5">
    <location>
        <begin position="393"/>
        <end position="410"/>
    </location>
</feature>
<feature type="transmembrane region" description="Helical" evidence="5">
    <location>
        <begin position="128"/>
        <end position="148"/>
    </location>
</feature>
<feature type="transmembrane region" description="Helical" evidence="5">
    <location>
        <begin position="194"/>
        <end position="210"/>
    </location>
</feature>
<reference evidence="7 8" key="1">
    <citation type="submission" date="2014-10" db="EMBL/GenBank/DDBJ databases">
        <title>Genome sequence of Erwinia typographi M043b.</title>
        <authorList>
            <person name="Chan K.-G."/>
            <person name="Tan W.-S."/>
        </authorList>
    </citation>
    <scope>NUCLEOTIDE SEQUENCE [LARGE SCALE GENOMIC DNA]</scope>
    <source>
        <strain evidence="7 8">M043b</strain>
    </source>
</reference>
<keyword evidence="2 5" id="KW-0812">Transmembrane</keyword>
<dbReference type="GO" id="GO:0016874">
    <property type="term" value="F:ligase activity"/>
    <property type="evidence" value="ECO:0007669"/>
    <property type="project" value="UniProtKB-KW"/>
</dbReference>
<dbReference type="InterPro" id="IPR007016">
    <property type="entry name" value="O-antigen_ligase-rel_domated"/>
</dbReference>
<dbReference type="STRING" id="371042.NG99_11360"/>
<sequence>MKQSLPPPFITGEKVYQGLFLILCASLASSLFLNAYPRKLFYLVSYTATIFILIKIKRREIIFNRDAIAVSVALFLIGAVRLVWGEAFSHSLFTDVTGNYRTGGKLFIISSVTAYFFIVWRNYLTTRVAFSGLIILLAGLCVTLAVALHEHMTTGDRVRLLTDSAGTVSYLITLLAFSSLFIAYRAVSGLSLRITLFCVIACLNTLLLVLTESRAGVLSLPFMYMAFFFLVHRKLVKFSLFPLGIMITVGFIMMPESVWNRLDSIQTEISSYQSNNDTSIGARFSIWKSGFQSIRWTFIGQSPDDRTLKARMFITNHERGNPEAFKNVQYHLHNDMLETLSLQGIAGGISVLIFYIVLIYVPVTRQSAGLALLPASLVIFGLTDTVLIQSLSVTVICLSLCISYALLGTVKAGGNR</sequence>
<keyword evidence="8" id="KW-1185">Reference proteome</keyword>
<keyword evidence="3 5" id="KW-1133">Transmembrane helix</keyword>
<feature type="transmembrane region" description="Helical" evidence="5">
    <location>
        <begin position="15"/>
        <end position="33"/>
    </location>
</feature>
<feature type="transmembrane region" description="Helical" evidence="5">
    <location>
        <begin position="368"/>
        <end position="387"/>
    </location>
</feature>